<keyword evidence="4" id="KW-1185">Reference proteome</keyword>
<sequence>MDKPQAEILVHIAAPARAADDAKYRTLAAAYLSFEARARTLVSFGTQRCTDQNGEIGQSQSEVVHQSNPGLGGIQSPLLSFQSAIDNLDSPPLQRAVNGCIPASQLSWKAPPSVIQDSMPENDLVFPQYCTPTRILNHYASGLDSTQTESSPIPWGGQYLTPSIPDRHRKHPIRNIEGQQRQTHEVENEGPVISLSPSTDKPCYRRTTPTPSEEPRIASSFPSQQPEPVSPYRSESEPPLSKRPRTYRDPALGKPITRSASDMGPRPRPAKAGMARRQALDTLEILSPPPITGQRELRPEDMVTDVLATLAQKLNLEKRFRPESQTRDLRPFERGYWLVDCTSWEPELKQSAWAFLTDYLSKGCAGWGTSCRRDPNFSWIRLYCWGCVVGHTYLVVYLMSQRRILYTGTSWIGGDGKPVIVMGARQAMK</sequence>
<proteinExistence type="predicted"/>
<dbReference type="Proteomes" id="UP001303760">
    <property type="component" value="Unassembled WGS sequence"/>
</dbReference>
<protein>
    <submittedName>
        <fullName evidence="3">Uncharacterized protein</fullName>
    </submittedName>
</protein>
<name>A0AAN7HDR8_9PEZI</name>
<reference evidence="3" key="2">
    <citation type="submission" date="2023-05" db="EMBL/GenBank/DDBJ databases">
        <authorList>
            <consortium name="Lawrence Berkeley National Laboratory"/>
            <person name="Steindorff A."/>
            <person name="Hensen N."/>
            <person name="Bonometti L."/>
            <person name="Westerberg I."/>
            <person name="Brannstrom I.O."/>
            <person name="Guillou S."/>
            <person name="Cros-Aarteil S."/>
            <person name="Calhoun S."/>
            <person name="Haridas S."/>
            <person name="Kuo A."/>
            <person name="Mondo S."/>
            <person name="Pangilinan J."/>
            <person name="Riley R."/>
            <person name="Labutti K."/>
            <person name="Andreopoulos B."/>
            <person name="Lipzen A."/>
            <person name="Chen C."/>
            <person name="Yanf M."/>
            <person name="Daum C."/>
            <person name="Ng V."/>
            <person name="Clum A."/>
            <person name="Ohm R."/>
            <person name="Martin F."/>
            <person name="Silar P."/>
            <person name="Natvig D."/>
            <person name="Lalanne C."/>
            <person name="Gautier V."/>
            <person name="Ament-Velasquez S.L."/>
            <person name="Kruys A."/>
            <person name="Hutchinson M.I."/>
            <person name="Powell A.J."/>
            <person name="Barry K."/>
            <person name="Miller A.N."/>
            <person name="Grigoriev I.V."/>
            <person name="Debuchy R."/>
            <person name="Gladieux P."/>
            <person name="Thoren M.H."/>
            <person name="Johannesson H."/>
        </authorList>
    </citation>
    <scope>NUCLEOTIDE SEQUENCE</scope>
    <source>
        <strain evidence="3">CBS 532.94</strain>
    </source>
</reference>
<feature type="region of interest" description="Disordered" evidence="1">
    <location>
        <begin position="175"/>
        <end position="276"/>
    </location>
</feature>
<dbReference type="AlphaFoldDB" id="A0AAN7HDR8"/>
<gene>
    <name evidence="3" type="ORF">C8A03DRAFT_34159</name>
</gene>
<evidence type="ECO:0000256" key="1">
    <source>
        <dbReference type="SAM" id="MobiDB-lite"/>
    </source>
</evidence>
<evidence type="ECO:0000313" key="3">
    <source>
        <dbReference type="EMBL" id="KAK4237860.1"/>
    </source>
</evidence>
<reference evidence="3" key="1">
    <citation type="journal article" date="2023" name="Mol. Phylogenet. Evol.">
        <title>Genome-scale phylogeny and comparative genomics of the fungal order Sordariales.</title>
        <authorList>
            <person name="Hensen N."/>
            <person name="Bonometti L."/>
            <person name="Westerberg I."/>
            <person name="Brannstrom I.O."/>
            <person name="Guillou S."/>
            <person name="Cros-Aarteil S."/>
            <person name="Calhoun S."/>
            <person name="Haridas S."/>
            <person name="Kuo A."/>
            <person name="Mondo S."/>
            <person name="Pangilinan J."/>
            <person name="Riley R."/>
            <person name="LaButti K."/>
            <person name="Andreopoulos B."/>
            <person name="Lipzen A."/>
            <person name="Chen C."/>
            <person name="Yan M."/>
            <person name="Daum C."/>
            <person name="Ng V."/>
            <person name="Clum A."/>
            <person name="Steindorff A."/>
            <person name="Ohm R.A."/>
            <person name="Martin F."/>
            <person name="Silar P."/>
            <person name="Natvig D.O."/>
            <person name="Lalanne C."/>
            <person name="Gautier V."/>
            <person name="Ament-Velasquez S.L."/>
            <person name="Kruys A."/>
            <person name="Hutchinson M.I."/>
            <person name="Powell A.J."/>
            <person name="Barry K."/>
            <person name="Miller A.N."/>
            <person name="Grigoriev I.V."/>
            <person name="Debuchy R."/>
            <person name="Gladieux P."/>
            <person name="Hiltunen Thoren M."/>
            <person name="Johannesson H."/>
        </authorList>
    </citation>
    <scope>NUCLEOTIDE SEQUENCE</scope>
    <source>
        <strain evidence="3">CBS 532.94</strain>
    </source>
</reference>
<evidence type="ECO:0000313" key="4">
    <source>
        <dbReference type="Proteomes" id="UP001303760"/>
    </source>
</evidence>
<keyword evidence="2" id="KW-0812">Transmembrane</keyword>
<evidence type="ECO:0000256" key="2">
    <source>
        <dbReference type="SAM" id="Phobius"/>
    </source>
</evidence>
<organism evidence="3 4">
    <name type="scientific">Achaetomium macrosporum</name>
    <dbReference type="NCBI Taxonomy" id="79813"/>
    <lineage>
        <taxon>Eukaryota</taxon>
        <taxon>Fungi</taxon>
        <taxon>Dikarya</taxon>
        <taxon>Ascomycota</taxon>
        <taxon>Pezizomycotina</taxon>
        <taxon>Sordariomycetes</taxon>
        <taxon>Sordariomycetidae</taxon>
        <taxon>Sordariales</taxon>
        <taxon>Chaetomiaceae</taxon>
        <taxon>Achaetomium</taxon>
    </lineage>
</organism>
<feature type="transmembrane region" description="Helical" evidence="2">
    <location>
        <begin position="379"/>
        <end position="399"/>
    </location>
</feature>
<accession>A0AAN7HDR8</accession>
<keyword evidence="2" id="KW-0472">Membrane</keyword>
<dbReference type="EMBL" id="MU860119">
    <property type="protein sequence ID" value="KAK4237860.1"/>
    <property type="molecule type" value="Genomic_DNA"/>
</dbReference>
<comment type="caution">
    <text evidence="3">The sequence shown here is derived from an EMBL/GenBank/DDBJ whole genome shotgun (WGS) entry which is preliminary data.</text>
</comment>
<keyword evidence="2" id="KW-1133">Transmembrane helix</keyword>